<proteinExistence type="predicted"/>
<gene>
    <name evidence="2" type="ORF">HYALB_00007036</name>
</gene>
<reference evidence="2" key="1">
    <citation type="submission" date="2021-07" db="EMBL/GenBank/DDBJ databases">
        <authorList>
            <person name="Durling M."/>
        </authorList>
    </citation>
    <scope>NUCLEOTIDE SEQUENCE</scope>
</reference>
<protein>
    <submittedName>
        <fullName evidence="2">Uncharacterized protein</fullName>
    </submittedName>
</protein>
<comment type="caution">
    <text evidence="2">The sequence shown here is derived from an EMBL/GenBank/DDBJ whole genome shotgun (WGS) entry which is preliminary data.</text>
</comment>
<keyword evidence="3" id="KW-1185">Reference proteome</keyword>
<feature type="region of interest" description="Disordered" evidence="1">
    <location>
        <begin position="62"/>
        <end position="118"/>
    </location>
</feature>
<evidence type="ECO:0000313" key="2">
    <source>
        <dbReference type="EMBL" id="CAG8977406.1"/>
    </source>
</evidence>
<dbReference type="Proteomes" id="UP000701801">
    <property type="component" value="Unassembled WGS sequence"/>
</dbReference>
<dbReference type="AlphaFoldDB" id="A0A9N9LTS5"/>
<evidence type="ECO:0000313" key="3">
    <source>
        <dbReference type="Proteomes" id="UP000701801"/>
    </source>
</evidence>
<organism evidence="2 3">
    <name type="scientific">Hymenoscyphus albidus</name>
    <dbReference type="NCBI Taxonomy" id="595503"/>
    <lineage>
        <taxon>Eukaryota</taxon>
        <taxon>Fungi</taxon>
        <taxon>Dikarya</taxon>
        <taxon>Ascomycota</taxon>
        <taxon>Pezizomycotina</taxon>
        <taxon>Leotiomycetes</taxon>
        <taxon>Helotiales</taxon>
        <taxon>Helotiaceae</taxon>
        <taxon>Hymenoscyphus</taxon>
    </lineage>
</organism>
<sequence>MAKTKFYAASYRFPKTSSTSTARETRQVPSDVLTLPLCRRSKVSLSGTDKLKLIPKAQERAVTEFSDFDQGDEMTSGPDPKTAPPALPPYRVGPIVPKTSTSVDPRFDGPTSERRHPPALGFWESGAFRRFNVATRASILVTDPRAFHVAPSRKISDGFHQQMGWIL</sequence>
<feature type="compositionally biased region" description="Basic and acidic residues" evidence="1">
    <location>
        <begin position="105"/>
        <end position="116"/>
    </location>
</feature>
<name>A0A9N9LTS5_9HELO</name>
<dbReference type="EMBL" id="CAJVRM010000217">
    <property type="protein sequence ID" value="CAG8977406.1"/>
    <property type="molecule type" value="Genomic_DNA"/>
</dbReference>
<evidence type="ECO:0000256" key="1">
    <source>
        <dbReference type="SAM" id="MobiDB-lite"/>
    </source>
</evidence>
<accession>A0A9N9LTS5</accession>